<comment type="cofactor">
    <cofactor evidence="1">
        <name>pyridoxal 5'-phosphate</name>
        <dbReference type="ChEBI" id="CHEBI:597326"/>
    </cofactor>
</comment>
<evidence type="ECO:0000256" key="5">
    <source>
        <dbReference type="ARBA" id="ARBA00022898"/>
    </source>
</evidence>
<accession>A0A6N7EW03</accession>
<protein>
    <submittedName>
        <fullName evidence="7">Branched-chain-amino-acid transaminase</fullName>
        <ecNumber evidence="7">2.6.1.42</ecNumber>
    </submittedName>
</protein>
<feature type="modified residue" description="N6-(pyridoxal phosphate)lysine" evidence="6">
    <location>
        <position position="176"/>
    </location>
</feature>
<dbReference type="InterPro" id="IPR005786">
    <property type="entry name" value="B_amino_transII"/>
</dbReference>
<dbReference type="InterPro" id="IPR001544">
    <property type="entry name" value="Aminotrans_IV"/>
</dbReference>
<dbReference type="EC" id="2.6.1.42" evidence="7"/>
<evidence type="ECO:0000256" key="3">
    <source>
        <dbReference type="ARBA" id="ARBA00022576"/>
    </source>
</evidence>
<dbReference type="PANTHER" id="PTHR42825">
    <property type="entry name" value="AMINO ACID AMINOTRANSFERASE"/>
    <property type="match status" value="1"/>
</dbReference>
<dbReference type="PANTHER" id="PTHR42825:SF2">
    <property type="entry name" value="BRANCHED-CHAIN-AMINO-ACID AMINOTRANSFERASE 3, CHLOROPLASTIC-RELATED"/>
    <property type="match status" value="1"/>
</dbReference>
<evidence type="ECO:0000256" key="4">
    <source>
        <dbReference type="ARBA" id="ARBA00022679"/>
    </source>
</evidence>
<keyword evidence="4 7" id="KW-0808">Transferase</keyword>
<comment type="caution">
    <text evidence="7">The sequence shown here is derived from an EMBL/GenBank/DDBJ whole genome shotgun (WGS) entry which is preliminary data.</text>
</comment>
<evidence type="ECO:0000256" key="2">
    <source>
        <dbReference type="ARBA" id="ARBA00009320"/>
    </source>
</evidence>
<dbReference type="FunCoup" id="A0A6N7EW03">
    <property type="interactions" value="416"/>
</dbReference>
<dbReference type="Pfam" id="PF01063">
    <property type="entry name" value="Aminotran_4"/>
    <property type="match status" value="1"/>
</dbReference>
<dbReference type="Gene3D" id="3.30.470.10">
    <property type="match status" value="1"/>
</dbReference>
<dbReference type="InterPro" id="IPR043132">
    <property type="entry name" value="BCAT-like_C"/>
</dbReference>
<evidence type="ECO:0000313" key="7">
    <source>
        <dbReference type="EMBL" id="MPV85267.1"/>
    </source>
</evidence>
<dbReference type="Gene3D" id="3.20.10.10">
    <property type="entry name" value="D-amino Acid Aminotransferase, subunit A, domain 2"/>
    <property type="match status" value="1"/>
</dbReference>
<sequence>MASQEFGTQFFDEITCSEFDGSTWSAVSFQASDALVLHPASHALHYASECFEGLKAFRTSTGRICVFRLDDHISRMQNSARQLCLPVPDAAQMRQMILVLLNKYADQVPDFPGTAYIRPTLIGTDRSIGRAASPSRTALLYILISPVGDYISADAKVSVLLDTDNLRCAPHFGAVKSGGNYASALGLVMQAREKYGVEQVIFAPNGDVQETAATNCLLINDTEVITKPLSNDFLPGITRDSLLKVAAHLGYQVTERNIDADELIDWAKTGEVALSGTAAVLVPVSEVVYHENRYSVNAGNPSVNTMKLRQYLNALQQEQAPDSFGWLTPIA</sequence>
<gene>
    <name evidence="7" type="primary">ilvE</name>
    <name evidence="7" type="ORF">GCU85_00785</name>
</gene>
<dbReference type="PIRSF" id="PIRSF006468">
    <property type="entry name" value="BCAT1"/>
    <property type="match status" value="1"/>
</dbReference>
<keyword evidence="3 7" id="KW-0032">Aminotransferase</keyword>
<evidence type="ECO:0000313" key="8">
    <source>
        <dbReference type="Proteomes" id="UP000471298"/>
    </source>
</evidence>
<dbReference type="AlphaFoldDB" id="A0A6N7EW03"/>
<keyword evidence="8" id="KW-1185">Reference proteome</keyword>
<dbReference type="InterPro" id="IPR036038">
    <property type="entry name" value="Aminotransferase-like"/>
</dbReference>
<dbReference type="RefSeq" id="WP_152808352.1">
    <property type="nucleotide sequence ID" value="NZ_WHNW01000001.1"/>
</dbReference>
<dbReference type="InParanoid" id="A0A6N7EW03"/>
<evidence type="ECO:0000256" key="1">
    <source>
        <dbReference type="ARBA" id="ARBA00001933"/>
    </source>
</evidence>
<dbReference type="EMBL" id="WHNW01000001">
    <property type="protein sequence ID" value="MPV85267.1"/>
    <property type="molecule type" value="Genomic_DNA"/>
</dbReference>
<dbReference type="Proteomes" id="UP000471298">
    <property type="component" value="Unassembled WGS sequence"/>
</dbReference>
<dbReference type="InterPro" id="IPR043131">
    <property type="entry name" value="BCAT-like_N"/>
</dbReference>
<dbReference type="NCBIfam" id="TIGR01123">
    <property type="entry name" value="ilvE_II"/>
    <property type="match status" value="1"/>
</dbReference>
<dbReference type="GO" id="GO:0009081">
    <property type="term" value="P:branched-chain amino acid metabolic process"/>
    <property type="evidence" value="ECO:0007669"/>
    <property type="project" value="InterPro"/>
</dbReference>
<organism evidence="7 8">
    <name type="scientific">Ostreibacterium oceani</name>
    <dbReference type="NCBI Taxonomy" id="2654998"/>
    <lineage>
        <taxon>Bacteria</taxon>
        <taxon>Pseudomonadati</taxon>
        <taxon>Pseudomonadota</taxon>
        <taxon>Gammaproteobacteria</taxon>
        <taxon>Cardiobacteriales</taxon>
        <taxon>Ostreibacteriaceae</taxon>
        <taxon>Ostreibacterium</taxon>
    </lineage>
</organism>
<keyword evidence="5" id="KW-0663">Pyridoxal phosphate</keyword>
<dbReference type="SUPFAM" id="SSF56752">
    <property type="entry name" value="D-aminoacid aminotransferase-like PLP-dependent enzymes"/>
    <property type="match status" value="1"/>
</dbReference>
<comment type="similarity">
    <text evidence="2">Belongs to the class-IV pyridoxal-phosphate-dependent aminotransferase family.</text>
</comment>
<evidence type="ECO:0000256" key="6">
    <source>
        <dbReference type="PIRSR" id="PIRSR006468-1"/>
    </source>
</evidence>
<name>A0A6N7EW03_9GAMM</name>
<proteinExistence type="inferred from homology"/>
<reference evidence="7 8" key="1">
    <citation type="submission" date="2019-10" db="EMBL/GenBank/DDBJ databases">
        <title>Cardiobacteriales fam. a chemoheterotrophic member of the order Cardiobacteriales, and proposal of Cardiobacteriales fam. nov.</title>
        <authorList>
            <person name="Wang C."/>
        </authorList>
    </citation>
    <scope>NUCLEOTIDE SEQUENCE [LARGE SCALE GENOMIC DNA]</scope>
    <source>
        <strain evidence="7 8">ML27</strain>
    </source>
</reference>
<dbReference type="GO" id="GO:0004084">
    <property type="term" value="F:branched-chain-amino-acid transaminase activity"/>
    <property type="evidence" value="ECO:0007669"/>
    <property type="project" value="UniProtKB-EC"/>
</dbReference>